<keyword evidence="3 7" id="KW-0812">Transmembrane</keyword>
<dbReference type="GO" id="GO:0022857">
    <property type="term" value="F:transmembrane transporter activity"/>
    <property type="evidence" value="ECO:0007669"/>
    <property type="project" value="InterPro"/>
</dbReference>
<evidence type="ECO:0000256" key="6">
    <source>
        <dbReference type="SAM" id="MobiDB-lite"/>
    </source>
</evidence>
<reference evidence="8 9" key="1">
    <citation type="submission" date="2020-08" db="EMBL/GenBank/DDBJ databases">
        <title>Sequencing the genomes of 1000 actinobacteria strains.</title>
        <authorList>
            <person name="Klenk H.-P."/>
        </authorList>
    </citation>
    <scope>NUCLEOTIDE SEQUENCE [LARGE SCALE GENOMIC DNA]</scope>
    <source>
        <strain evidence="8 9">DSM 45859</strain>
    </source>
</reference>
<keyword evidence="5 7" id="KW-0472">Membrane</keyword>
<comment type="caution">
    <text evidence="8">The sequence shown here is derived from an EMBL/GenBank/DDBJ whole genome shotgun (WGS) entry which is preliminary data.</text>
</comment>
<feature type="transmembrane region" description="Helical" evidence="7">
    <location>
        <begin position="71"/>
        <end position="92"/>
    </location>
</feature>
<feature type="transmembrane region" description="Helical" evidence="7">
    <location>
        <begin position="365"/>
        <end position="383"/>
    </location>
</feature>
<dbReference type="PANTHER" id="PTHR45649">
    <property type="entry name" value="AMINO-ACID PERMEASE BAT1"/>
    <property type="match status" value="1"/>
</dbReference>
<name>A0A840IQ30_9PSEU</name>
<protein>
    <submittedName>
        <fullName evidence="8">Amino acid transporter</fullName>
    </submittedName>
</protein>
<comment type="subcellular location">
    <subcellularLocation>
        <location evidence="1">Membrane</location>
        <topology evidence="1">Multi-pass membrane protein</topology>
    </subcellularLocation>
</comment>
<gene>
    <name evidence="8" type="ORF">BJY18_000972</name>
</gene>
<accession>A0A840IQ30</accession>
<feature type="transmembrane region" description="Helical" evidence="7">
    <location>
        <begin position="459"/>
        <end position="479"/>
    </location>
</feature>
<feature type="transmembrane region" description="Helical" evidence="7">
    <location>
        <begin position="187"/>
        <end position="205"/>
    </location>
</feature>
<evidence type="ECO:0000313" key="8">
    <source>
        <dbReference type="EMBL" id="MBB4683487.1"/>
    </source>
</evidence>
<feature type="transmembrane region" description="Helical" evidence="7">
    <location>
        <begin position="153"/>
        <end position="175"/>
    </location>
</feature>
<dbReference type="AlphaFoldDB" id="A0A840IQ30"/>
<dbReference type="PANTHER" id="PTHR45649:SF26">
    <property type="entry name" value="OS04G0435100 PROTEIN"/>
    <property type="match status" value="1"/>
</dbReference>
<dbReference type="Proteomes" id="UP000581769">
    <property type="component" value="Unassembled WGS sequence"/>
</dbReference>
<feature type="transmembrane region" description="Helical" evidence="7">
    <location>
        <begin position="432"/>
        <end position="453"/>
    </location>
</feature>
<evidence type="ECO:0000256" key="2">
    <source>
        <dbReference type="ARBA" id="ARBA00022448"/>
    </source>
</evidence>
<keyword evidence="9" id="KW-1185">Reference proteome</keyword>
<feature type="transmembrane region" description="Helical" evidence="7">
    <location>
        <begin position="265"/>
        <end position="287"/>
    </location>
</feature>
<evidence type="ECO:0000256" key="1">
    <source>
        <dbReference type="ARBA" id="ARBA00004141"/>
    </source>
</evidence>
<feature type="transmembrane region" description="Helical" evidence="7">
    <location>
        <begin position="113"/>
        <end position="141"/>
    </location>
</feature>
<keyword evidence="2" id="KW-0813">Transport</keyword>
<dbReference type="PIRSF" id="PIRSF006060">
    <property type="entry name" value="AA_transporter"/>
    <property type="match status" value="1"/>
</dbReference>
<evidence type="ECO:0000256" key="3">
    <source>
        <dbReference type="ARBA" id="ARBA00022692"/>
    </source>
</evidence>
<dbReference type="Pfam" id="PF13520">
    <property type="entry name" value="AA_permease_2"/>
    <property type="match status" value="1"/>
</dbReference>
<feature type="transmembrane region" description="Helical" evidence="7">
    <location>
        <begin position="39"/>
        <end position="59"/>
    </location>
</feature>
<dbReference type="GO" id="GO:0016020">
    <property type="term" value="C:membrane"/>
    <property type="evidence" value="ECO:0007669"/>
    <property type="project" value="UniProtKB-SubCell"/>
</dbReference>
<sequence>MTAPERPSETRADATPVSDDDDLTTLGYRPQLRRTMSSFTAFALAFSMVSINTGIITLFTDPYQFLGGSAVFLWLPVLLLVLTLVAVYAHLAGRMPITGYAYQWSSRLVGPNFGWFTGWIALISFLAGTAGTAAAVGTVFAPEIWTDPTPRQIQLLSIGCTVVAAVLNIIGVKVATRINNIGASIELIGTVVLGIVLIAGLLTFFGHTEGPAILTDTKPLSGSAVTLTGVSLAALLPVYVLLGWEGAADLAEETLDPRRAAPRAMFRAVIVSGLIGFVIFALLGMALPEDPAGFFASPENPVLRLLAVHLGPFARALMIVVAFASIFACLIANMAVATRMTFALSRDNMLPASRGLQKVTSRSRAPARAIIFVAAVAIGLNLLNDGLVGQIYAMVGLTYYLVYGLTLIATAIASRRGRIPAARPGVFDLGRWLNPIVVLGLLWCAAVVTALTVPEDNRQNAITAAVVLGVGFLWWVLVLRRRLKNGEAGPPTARPTAHDTQPTPE</sequence>
<dbReference type="EMBL" id="JACHMG010000001">
    <property type="protein sequence ID" value="MBB4683487.1"/>
    <property type="molecule type" value="Genomic_DNA"/>
</dbReference>
<dbReference type="InterPro" id="IPR002293">
    <property type="entry name" value="AA/rel_permease1"/>
</dbReference>
<proteinExistence type="predicted"/>
<evidence type="ECO:0000256" key="5">
    <source>
        <dbReference type="ARBA" id="ARBA00023136"/>
    </source>
</evidence>
<evidence type="ECO:0000313" key="9">
    <source>
        <dbReference type="Proteomes" id="UP000581769"/>
    </source>
</evidence>
<dbReference type="Gene3D" id="1.20.1740.10">
    <property type="entry name" value="Amino acid/polyamine transporter I"/>
    <property type="match status" value="1"/>
</dbReference>
<feature type="transmembrane region" description="Helical" evidence="7">
    <location>
        <begin position="389"/>
        <end position="412"/>
    </location>
</feature>
<feature type="compositionally biased region" description="Basic and acidic residues" evidence="6">
    <location>
        <begin position="1"/>
        <end position="12"/>
    </location>
</feature>
<evidence type="ECO:0000256" key="4">
    <source>
        <dbReference type="ARBA" id="ARBA00022989"/>
    </source>
</evidence>
<feature type="transmembrane region" description="Helical" evidence="7">
    <location>
        <begin position="225"/>
        <end position="244"/>
    </location>
</feature>
<feature type="transmembrane region" description="Helical" evidence="7">
    <location>
        <begin position="316"/>
        <end position="344"/>
    </location>
</feature>
<keyword evidence="4 7" id="KW-1133">Transmembrane helix</keyword>
<feature type="region of interest" description="Disordered" evidence="6">
    <location>
        <begin position="1"/>
        <end position="20"/>
    </location>
</feature>
<evidence type="ECO:0000256" key="7">
    <source>
        <dbReference type="SAM" id="Phobius"/>
    </source>
</evidence>
<organism evidence="8 9">
    <name type="scientific">Amycolatopsis jiangsuensis</name>
    <dbReference type="NCBI Taxonomy" id="1181879"/>
    <lineage>
        <taxon>Bacteria</taxon>
        <taxon>Bacillati</taxon>
        <taxon>Actinomycetota</taxon>
        <taxon>Actinomycetes</taxon>
        <taxon>Pseudonocardiales</taxon>
        <taxon>Pseudonocardiaceae</taxon>
        <taxon>Amycolatopsis</taxon>
    </lineage>
</organism>
<dbReference type="RefSeq" id="WP_184778012.1">
    <property type="nucleotide sequence ID" value="NZ_JACHMG010000001.1"/>
</dbReference>